<gene>
    <name evidence="1" type="ORF">HPB48_022903</name>
</gene>
<dbReference type="AlphaFoldDB" id="A0A9J6H3T1"/>
<dbReference type="EMBL" id="JABSTR010000011">
    <property type="protein sequence ID" value="KAH9381665.1"/>
    <property type="molecule type" value="Genomic_DNA"/>
</dbReference>
<evidence type="ECO:0000313" key="1">
    <source>
        <dbReference type="EMBL" id="KAH9381665.1"/>
    </source>
</evidence>
<dbReference type="Proteomes" id="UP000821853">
    <property type="component" value="Chromosome 9"/>
</dbReference>
<comment type="caution">
    <text evidence="1">The sequence shown here is derived from an EMBL/GenBank/DDBJ whole genome shotgun (WGS) entry which is preliminary data.</text>
</comment>
<dbReference type="VEuPathDB" id="VectorBase:HLOH_047134"/>
<protein>
    <submittedName>
        <fullName evidence="1">Uncharacterized protein</fullName>
    </submittedName>
</protein>
<dbReference type="OrthoDB" id="6492712at2759"/>
<name>A0A9J6H3T1_HAELO</name>
<keyword evidence="2" id="KW-1185">Reference proteome</keyword>
<accession>A0A9J6H3T1</accession>
<evidence type="ECO:0000313" key="2">
    <source>
        <dbReference type="Proteomes" id="UP000821853"/>
    </source>
</evidence>
<sequence>MGQHHSLSVVDAAEQLMYSRALNSIHWMSLDANSKEFTASVASSVEQKVARFARSCMHFESSLGDLKKFMAEHHLPWPKAPRWDLLEILLDLSGNWNLHLWFQLAFEMTPFRGGTGEPVLRITQSTAFGTWIALMRSFAGQPVASTSALRYRRYVKEMLRFFGVHESSSDEIVTKIEDANRLTLEALGPAMAEPNLRTLRMPIRNLTESVTPGIAAGRLLLLFNEYFIWARRFSAGDIVEVVNPGLLRSVIYLLGLKSETREALTLSLGLRVAHELGWMAHRGIADVTLDIMGLPPSAHYRRCLTVIESAVGVGWLSLFPEQPAAETLVQEVQDILDDSVQRCGKPPLRLQVRKTPAEWDSESLLANALPEPTPGAHFFIDWMYLMNARWRLQEQDLSNVLKLGSVLNHRANLHSTLTVTEEYFVFPF</sequence>
<dbReference type="OMA" id="AHMASTE"/>
<organism evidence="1 2">
    <name type="scientific">Haemaphysalis longicornis</name>
    <name type="common">Bush tick</name>
    <dbReference type="NCBI Taxonomy" id="44386"/>
    <lineage>
        <taxon>Eukaryota</taxon>
        <taxon>Metazoa</taxon>
        <taxon>Ecdysozoa</taxon>
        <taxon>Arthropoda</taxon>
        <taxon>Chelicerata</taxon>
        <taxon>Arachnida</taxon>
        <taxon>Acari</taxon>
        <taxon>Parasitiformes</taxon>
        <taxon>Ixodida</taxon>
        <taxon>Ixodoidea</taxon>
        <taxon>Ixodidae</taxon>
        <taxon>Haemaphysalinae</taxon>
        <taxon>Haemaphysalis</taxon>
    </lineage>
</organism>
<reference evidence="1 2" key="1">
    <citation type="journal article" date="2020" name="Cell">
        <title>Large-Scale Comparative Analyses of Tick Genomes Elucidate Their Genetic Diversity and Vector Capacities.</title>
        <authorList>
            <consortium name="Tick Genome and Microbiome Consortium (TIGMIC)"/>
            <person name="Jia N."/>
            <person name="Wang J."/>
            <person name="Shi W."/>
            <person name="Du L."/>
            <person name="Sun Y."/>
            <person name="Zhan W."/>
            <person name="Jiang J.F."/>
            <person name="Wang Q."/>
            <person name="Zhang B."/>
            <person name="Ji P."/>
            <person name="Bell-Sakyi L."/>
            <person name="Cui X.M."/>
            <person name="Yuan T.T."/>
            <person name="Jiang B.G."/>
            <person name="Yang W.F."/>
            <person name="Lam T.T."/>
            <person name="Chang Q.C."/>
            <person name="Ding S.J."/>
            <person name="Wang X.J."/>
            <person name="Zhu J.G."/>
            <person name="Ruan X.D."/>
            <person name="Zhao L."/>
            <person name="Wei J.T."/>
            <person name="Ye R.Z."/>
            <person name="Que T.C."/>
            <person name="Du C.H."/>
            <person name="Zhou Y.H."/>
            <person name="Cheng J.X."/>
            <person name="Dai P.F."/>
            <person name="Guo W.B."/>
            <person name="Han X.H."/>
            <person name="Huang E.J."/>
            <person name="Li L.F."/>
            <person name="Wei W."/>
            <person name="Gao Y.C."/>
            <person name="Liu J.Z."/>
            <person name="Shao H.Z."/>
            <person name="Wang X."/>
            <person name="Wang C.C."/>
            <person name="Yang T.C."/>
            <person name="Huo Q.B."/>
            <person name="Li W."/>
            <person name="Chen H.Y."/>
            <person name="Chen S.E."/>
            <person name="Zhou L.G."/>
            <person name="Ni X.B."/>
            <person name="Tian J.H."/>
            <person name="Sheng Y."/>
            <person name="Liu T."/>
            <person name="Pan Y.S."/>
            <person name="Xia L.Y."/>
            <person name="Li J."/>
            <person name="Zhao F."/>
            <person name="Cao W.C."/>
        </authorList>
    </citation>
    <scope>NUCLEOTIDE SEQUENCE [LARGE SCALE GENOMIC DNA]</scope>
    <source>
        <strain evidence="1">HaeL-2018</strain>
    </source>
</reference>
<proteinExistence type="predicted"/>